<keyword evidence="2" id="KW-1185">Reference proteome</keyword>
<evidence type="ECO:0000313" key="2">
    <source>
        <dbReference type="Proteomes" id="UP000290289"/>
    </source>
</evidence>
<name>A0A498JYH7_MALDO</name>
<dbReference type="Proteomes" id="UP000290289">
    <property type="component" value="Chromosome 5"/>
</dbReference>
<organism evidence="1 2">
    <name type="scientific">Malus domestica</name>
    <name type="common">Apple</name>
    <name type="synonym">Pyrus malus</name>
    <dbReference type="NCBI Taxonomy" id="3750"/>
    <lineage>
        <taxon>Eukaryota</taxon>
        <taxon>Viridiplantae</taxon>
        <taxon>Streptophyta</taxon>
        <taxon>Embryophyta</taxon>
        <taxon>Tracheophyta</taxon>
        <taxon>Spermatophyta</taxon>
        <taxon>Magnoliopsida</taxon>
        <taxon>eudicotyledons</taxon>
        <taxon>Gunneridae</taxon>
        <taxon>Pentapetalae</taxon>
        <taxon>rosids</taxon>
        <taxon>fabids</taxon>
        <taxon>Rosales</taxon>
        <taxon>Rosaceae</taxon>
        <taxon>Amygdaloideae</taxon>
        <taxon>Maleae</taxon>
        <taxon>Malus</taxon>
    </lineage>
</organism>
<accession>A0A498JYH7</accession>
<evidence type="ECO:0000313" key="1">
    <source>
        <dbReference type="EMBL" id="RXH98532.1"/>
    </source>
</evidence>
<dbReference type="PANTHER" id="PTHR31963:SF2">
    <property type="entry name" value="ZINC FINGER CONSTANS-LIKE PROTEIN (DUF3537)"/>
    <property type="match status" value="1"/>
</dbReference>
<dbReference type="Pfam" id="PF12056">
    <property type="entry name" value="DUF3537"/>
    <property type="match status" value="1"/>
</dbReference>
<dbReference type="PANTHER" id="PTHR31963">
    <property type="entry name" value="RAS GUANINE NUCLEOTIDE EXCHANGE FACTOR K"/>
    <property type="match status" value="1"/>
</dbReference>
<comment type="caution">
    <text evidence="1">The sequence shown here is derived from an EMBL/GenBank/DDBJ whole genome shotgun (WGS) entry which is preliminary data.</text>
</comment>
<proteinExistence type="predicted"/>
<dbReference type="InterPro" id="IPR021924">
    <property type="entry name" value="DUF3537"/>
</dbReference>
<protein>
    <submittedName>
        <fullName evidence="1">Uncharacterized protein</fullName>
    </submittedName>
</protein>
<dbReference type="EMBL" id="RDQH01000331">
    <property type="protein sequence ID" value="RXH98532.1"/>
    <property type="molecule type" value="Genomic_DNA"/>
</dbReference>
<dbReference type="AlphaFoldDB" id="A0A498JYH7"/>
<reference evidence="1 2" key="1">
    <citation type="submission" date="2018-10" db="EMBL/GenBank/DDBJ databases">
        <title>A high-quality apple genome assembly.</title>
        <authorList>
            <person name="Hu J."/>
        </authorList>
    </citation>
    <scope>NUCLEOTIDE SEQUENCE [LARGE SCALE GENOMIC DNA]</scope>
    <source>
        <strain evidence="2">cv. HFTH1</strain>
        <tissue evidence="1">Young leaf</tissue>
    </source>
</reference>
<sequence>MFICHCILDFVFSGLEDKKLKGQLAVREELYGKSAQAAAKAEKNYQWLLPSEGGYLETEGIEKTWRIKQESIALHLSMPPNGNNASLSSFCLSIWNNPLIIQVAIRFCIFSFPIEVASIKSAPTTGEVKKPDRYRLRIVALRVCVFAHPCMNMISAISLLSWETTKIINYLLSMYNKWMVHGLQLARPWPRPRRGDIVGDIEAPKGIDRGGGHESTDLDFISTTKIMSILIVCSSQFLVSTIVQVVGIILSLHAATKISSRAQGIATIASRWHTLMICSSNDSPHTRSSDSLVNFEAANRLSSLHISYSESDLESTDYVHVPTNSQLVSHMASYHKRQAFGMHQLMLFQYFLFEKMALLVVIYGFRLFISHGSVLLIVDCGSYSIYISL</sequence>
<gene>
    <name evidence="1" type="ORF">DVH24_010857</name>
</gene>